<organism evidence="2 4">
    <name type="scientific">Hungatella hathewayi</name>
    <dbReference type="NCBI Taxonomy" id="154046"/>
    <lineage>
        <taxon>Bacteria</taxon>
        <taxon>Bacillati</taxon>
        <taxon>Bacillota</taxon>
        <taxon>Clostridia</taxon>
        <taxon>Lachnospirales</taxon>
        <taxon>Lachnospiraceae</taxon>
        <taxon>Hungatella</taxon>
    </lineage>
</organism>
<dbReference type="AlphaFoldDB" id="A0A174LY51"/>
<feature type="transmembrane region" description="Helical" evidence="1">
    <location>
        <begin position="12"/>
        <end position="32"/>
    </location>
</feature>
<evidence type="ECO:0000313" key="4">
    <source>
        <dbReference type="Proteomes" id="UP000095651"/>
    </source>
</evidence>
<keyword evidence="1" id="KW-1133">Transmembrane helix</keyword>
<evidence type="ECO:0000256" key="1">
    <source>
        <dbReference type="SAM" id="Phobius"/>
    </source>
</evidence>
<protein>
    <submittedName>
        <fullName evidence="2">Uncharacterized protein</fullName>
    </submittedName>
</protein>
<dbReference type="EMBL" id="CYZE01000023">
    <property type="protein sequence ID" value="CUP26429.1"/>
    <property type="molecule type" value="Genomic_DNA"/>
</dbReference>
<dbReference type="RefSeq" id="WP_055659983.1">
    <property type="nucleotide sequence ID" value="NZ_CABIXC010000023.1"/>
</dbReference>
<keyword evidence="1" id="KW-0812">Transmembrane</keyword>
<keyword evidence="1" id="KW-0472">Membrane</keyword>
<name>A0A174LY51_9FIRM</name>
<accession>A0A174LY51</accession>
<proteinExistence type="predicted"/>
<reference evidence="2 4" key="1">
    <citation type="submission" date="2015-09" db="EMBL/GenBank/DDBJ databases">
        <authorList>
            <consortium name="Pathogen Informatics"/>
        </authorList>
    </citation>
    <scope>NUCLEOTIDE SEQUENCE [LARGE SCALE GENOMIC DNA]</scope>
    <source>
        <strain evidence="2 4">2789STDY5608850</strain>
    </source>
</reference>
<gene>
    <name evidence="3" type="ORF">DXC39_17050</name>
    <name evidence="2" type="ORF">ERS852407_05457</name>
</gene>
<evidence type="ECO:0000313" key="5">
    <source>
        <dbReference type="Proteomes" id="UP000261257"/>
    </source>
</evidence>
<dbReference type="Proteomes" id="UP000261257">
    <property type="component" value="Unassembled WGS sequence"/>
</dbReference>
<evidence type="ECO:0000313" key="2">
    <source>
        <dbReference type="EMBL" id="CUP26429.1"/>
    </source>
</evidence>
<evidence type="ECO:0000313" key="3">
    <source>
        <dbReference type="EMBL" id="RGM02967.1"/>
    </source>
</evidence>
<feature type="transmembrane region" description="Helical" evidence="1">
    <location>
        <begin position="38"/>
        <end position="59"/>
    </location>
</feature>
<dbReference type="Proteomes" id="UP000095651">
    <property type="component" value="Unassembled WGS sequence"/>
</dbReference>
<reference evidence="3 5" key="2">
    <citation type="submission" date="2018-08" db="EMBL/GenBank/DDBJ databases">
        <title>A genome reference for cultivated species of the human gut microbiota.</title>
        <authorList>
            <person name="Zou Y."/>
            <person name="Xue W."/>
            <person name="Luo G."/>
        </authorList>
    </citation>
    <scope>NUCLEOTIDE SEQUENCE [LARGE SCALE GENOMIC DNA]</scope>
    <source>
        <strain evidence="3 5">TF05-11AC</strain>
    </source>
</reference>
<sequence length="162" mass="18317">MNGHFIVNFFKSAAATVVFVVFFFFSIVMFLISRPVSAILFLVIGAVFGYVALINGMTVNVDENGISKSLFGFVTMKFNWEDVAEIGVCGTKVFNKNHKDRVGTLYVYVSPSLLSEQDRFDMILKWPPKDKIYFVFKQKHLELIQMVSGLKTEAYNTGDLTV</sequence>
<dbReference type="EMBL" id="QSSQ01000017">
    <property type="protein sequence ID" value="RGM02967.1"/>
    <property type="molecule type" value="Genomic_DNA"/>
</dbReference>